<evidence type="ECO:0000313" key="5">
    <source>
        <dbReference type="Proteomes" id="UP000807115"/>
    </source>
</evidence>
<accession>A0A921R7Z4</accession>
<dbReference type="AlphaFoldDB" id="A0A921R7Z4"/>
<evidence type="ECO:0000259" key="3">
    <source>
        <dbReference type="Pfam" id="PF04504"/>
    </source>
</evidence>
<feature type="compositionally biased region" description="Acidic residues" evidence="2">
    <location>
        <begin position="28"/>
        <end position="37"/>
    </location>
</feature>
<feature type="region of interest" description="Disordered" evidence="2">
    <location>
        <begin position="1"/>
        <end position="155"/>
    </location>
</feature>
<feature type="domain" description="Glabrous enhancer-binding protein-like DBD" evidence="3">
    <location>
        <begin position="153"/>
        <end position="240"/>
    </location>
</feature>
<sequence>MAPKRSAPPPPPPPPAASSEETASVSGSEEEEDEEEIAYSPPPAAPKRIAPPPQKDQESEGSDEDEDGEEEEHEEEEEEEEEEDEKANHVIPSSATKNPPPPPPTREESKTSDEEEEEEEEEEEAADDEMPQTKPAANQEVGPKGAKRPSAPFQRTWSTDDEFRILEVLAAHRLEHGTLPQADVLANALAGKLDNSGCSLSELQSKVRSLQTRYTKAVKKGAPPSKGHDHRLFDLLKNVWPSVTKVAAKAAANSGAGREPDEMCGLYPYLAEEVQALQKAHPGLFKREFGMIDHSKARALDEKIKKQRHAQMRLHLRHHDLIKEVTKTLMDLAE</sequence>
<dbReference type="InterPro" id="IPR007592">
    <property type="entry name" value="GEBP"/>
</dbReference>
<feature type="compositionally biased region" description="Low complexity" evidence="2">
    <location>
        <begin position="17"/>
        <end position="27"/>
    </location>
</feature>
<name>A0A921R7Z4_SORBI</name>
<evidence type="ECO:0000256" key="2">
    <source>
        <dbReference type="SAM" id="MobiDB-lite"/>
    </source>
</evidence>
<dbReference type="EMBL" id="CM027683">
    <property type="protein sequence ID" value="KAG0535067.1"/>
    <property type="molecule type" value="Genomic_DNA"/>
</dbReference>
<reference evidence="4" key="2">
    <citation type="submission" date="2020-10" db="EMBL/GenBank/DDBJ databases">
        <authorList>
            <person name="Cooper E.A."/>
            <person name="Brenton Z.W."/>
            <person name="Flinn B.S."/>
            <person name="Jenkins J."/>
            <person name="Shu S."/>
            <person name="Flowers D."/>
            <person name="Luo F."/>
            <person name="Wang Y."/>
            <person name="Xia P."/>
            <person name="Barry K."/>
            <person name="Daum C."/>
            <person name="Lipzen A."/>
            <person name="Yoshinaga Y."/>
            <person name="Schmutz J."/>
            <person name="Saski C."/>
            <person name="Vermerris W."/>
            <person name="Kresovich S."/>
        </authorList>
    </citation>
    <scope>NUCLEOTIDE SEQUENCE</scope>
</reference>
<dbReference type="PANTHER" id="PTHR31662:SF13">
    <property type="entry name" value="OS09G0287600 PROTEIN"/>
    <property type="match status" value="1"/>
</dbReference>
<dbReference type="Proteomes" id="UP000807115">
    <property type="component" value="Chromosome 4"/>
</dbReference>
<evidence type="ECO:0000256" key="1">
    <source>
        <dbReference type="ARBA" id="ARBA00010820"/>
    </source>
</evidence>
<proteinExistence type="inferred from homology"/>
<gene>
    <name evidence="4" type="ORF">BDA96_04G334500</name>
</gene>
<organism evidence="4 5">
    <name type="scientific">Sorghum bicolor</name>
    <name type="common">Sorghum</name>
    <name type="synonym">Sorghum vulgare</name>
    <dbReference type="NCBI Taxonomy" id="4558"/>
    <lineage>
        <taxon>Eukaryota</taxon>
        <taxon>Viridiplantae</taxon>
        <taxon>Streptophyta</taxon>
        <taxon>Embryophyta</taxon>
        <taxon>Tracheophyta</taxon>
        <taxon>Spermatophyta</taxon>
        <taxon>Magnoliopsida</taxon>
        <taxon>Liliopsida</taxon>
        <taxon>Poales</taxon>
        <taxon>Poaceae</taxon>
        <taxon>PACMAD clade</taxon>
        <taxon>Panicoideae</taxon>
        <taxon>Andropogonodae</taxon>
        <taxon>Andropogoneae</taxon>
        <taxon>Sorghinae</taxon>
        <taxon>Sorghum</taxon>
    </lineage>
</organism>
<dbReference type="PANTHER" id="PTHR31662">
    <property type="entry name" value="BNAANNG10740D PROTEIN-RELATED"/>
    <property type="match status" value="1"/>
</dbReference>
<feature type="compositionally biased region" description="Acidic residues" evidence="2">
    <location>
        <begin position="59"/>
        <end position="85"/>
    </location>
</feature>
<comment type="caution">
    <text evidence="4">The sequence shown here is derived from an EMBL/GenBank/DDBJ whole genome shotgun (WGS) entry which is preliminary data.</text>
</comment>
<dbReference type="InterPro" id="IPR053932">
    <property type="entry name" value="GeBP-like_DBD"/>
</dbReference>
<feature type="compositionally biased region" description="Pro residues" evidence="2">
    <location>
        <begin position="1"/>
        <end position="16"/>
    </location>
</feature>
<dbReference type="GO" id="GO:0006355">
    <property type="term" value="P:regulation of DNA-templated transcription"/>
    <property type="evidence" value="ECO:0007669"/>
    <property type="project" value="InterPro"/>
</dbReference>
<comment type="similarity">
    <text evidence="1">Belongs to the GeBP family.</text>
</comment>
<dbReference type="Pfam" id="PF04504">
    <property type="entry name" value="GeBP-like_DBD"/>
    <property type="match status" value="1"/>
</dbReference>
<evidence type="ECO:0000313" key="4">
    <source>
        <dbReference type="EMBL" id="KAG0535067.1"/>
    </source>
</evidence>
<reference evidence="4" key="1">
    <citation type="journal article" date="2019" name="BMC Genomics">
        <title>A new reference genome for Sorghum bicolor reveals high levels of sequence similarity between sweet and grain genotypes: implications for the genetics of sugar metabolism.</title>
        <authorList>
            <person name="Cooper E.A."/>
            <person name="Brenton Z.W."/>
            <person name="Flinn B.S."/>
            <person name="Jenkins J."/>
            <person name="Shu S."/>
            <person name="Flowers D."/>
            <person name="Luo F."/>
            <person name="Wang Y."/>
            <person name="Xia P."/>
            <person name="Barry K."/>
            <person name="Daum C."/>
            <person name="Lipzen A."/>
            <person name="Yoshinaga Y."/>
            <person name="Schmutz J."/>
            <person name="Saski C."/>
            <person name="Vermerris W."/>
            <person name="Kresovich S."/>
        </authorList>
    </citation>
    <scope>NUCLEOTIDE SEQUENCE</scope>
</reference>
<protein>
    <recommendedName>
        <fullName evidence="3">Glabrous enhancer-binding protein-like DBD domain-containing protein</fullName>
    </recommendedName>
</protein>
<feature type="compositionally biased region" description="Acidic residues" evidence="2">
    <location>
        <begin position="113"/>
        <end position="130"/>
    </location>
</feature>
<feature type="compositionally biased region" description="Pro residues" evidence="2">
    <location>
        <begin position="40"/>
        <end position="54"/>
    </location>
</feature>